<dbReference type="RefSeq" id="WP_150975500.1">
    <property type="nucleotide sequence ID" value="NZ_SRLN01000012.1"/>
</dbReference>
<keyword evidence="2" id="KW-0479">Metal-binding</keyword>
<keyword evidence="1" id="KW-0645">Protease</keyword>
<feature type="region of interest" description="Disordered" evidence="6">
    <location>
        <begin position="150"/>
        <end position="179"/>
    </location>
</feature>
<proteinExistence type="predicted"/>
<name>A0A5J5LR81_MICAE</name>
<gene>
    <name evidence="8" type="ORF">EZJ55_04225</name>
</gene>
<dbReference type="GO" id="GO:0006508">
    <property type="term" value="P:proteolysis"/>
    <property type="evidence" value="ECO:0007669"/>
    <property type="project" value="UniProtKB-KW"/>
</dbReference>
<feature type="domain" description="FTP" evidence="7">
    <location>
        <begin position="65"/>
        <end position="114"/>
    </location>
</feature>
<reference evidence="9" key="1">
    <citation type="submission" date="2019-04" db="EMBL/GenBank/DDBJ databases">
        <title>Microviridin 1777: A Toxic Chymotrypsin Inhibitor Discovered by a Metabologenomic Approach.</title>
        <authorList>
            <person name="Sieber S."/>
            <person name="Grendelmeier S.M."/>
            <person name="Harris L.A."/>
            <person name="Mitchell D.A."/>
            <person name="Gademann K."/>
        </authorList>
    </citation>
    <scope>NUCLEOTIDE SEQUENCE [LARGE SCALE GENOMIC DNA]</scope>
    <source>
        <strain evidence="9">EAWAG127a</strain>
    </source>
</reference>
<evidence type="ECO:0000256" key="5">
    <source>
        <dbReference type="ARBA" id="ARBA00023049"/>
    </source>
</evidence>
<sequence length="265" mass="29680">MPKQLEKKKTTELEDIAIRLSGSDSPGGAGEELRSFTGSQPKSLQPKPEPRNTQQVRLSTGLLVEFELVDKYQSKFTQASKFKYRLRYQGIPLYGSSIIVDLDEDNKFLFANSSEVAQDEAVKKGFPDKNPKVTEKDLKDSIYEYCLKKGEPISPGGSGEELRGFTGSQPKPEPGDTQRVQLSTSREALKDCDINPQLYYYFKHFSNGSSHKLGEWRLVYVTNIKVMAPTGGEKSVGTSLELTDYMIDAHTGEIMLELSNLRTFC</sequence>
<evidence type="ECO:0000256" key="1">
    <source>
        <dbReference type="ARBA" id="ARBA00022670"/>
    </source>
</evidence>
<evidence type="ECO:0000256" key="6">
    <source>
        <dbReference type="SAM" id="MobiDB-lite"/>
    </source>
</evidence>
<dbReference type="GO" id="GO:0046872">
    <property type="term" value="F:metal ion binding"/>
    <property type="evidence" value="ECO:0007669"/>
    <property type="project" value="UniProtKB-KW"/>
</dbReference>
<evidence type="ECO:0000256" key="2">
    <source>
        <dbReference type="ARBA" id="ARBA00022723"/>
    </source>
</evidence>
<evidence type="ECO:0000259" key="7">
    <source>
        <dbReference type="Pfam" id="PF07504"/>
    </source>
</evidence>
<dbReference type="Proteomes" id="UP000325636">
    <property type="component" value="Unassembled WGS sequence"/>
</dbReference>
<keyword evidence="4" id="KW-0862">Zinc</keyword>
<keyword evidence="3" id="KW-0378">Hydrolase</keyword>
<accession>A0A5J5LR81</accession>
<dbReference type="AlphaFoldDB" id="A0A5J5LR81"/>
<comment type="caution">
    <text evidence="8">The sequence shown here is derived from an EMBL/GenBank/DDBJ whole genome shotgun (WGS) entry which is preliminary data.</text>
</comment>
<evidence type="ECO:0000313" key="8">
    <source>
        <dbReference type="EMBL" id="KAB0239926.1"/>
    </source>
</evidence>
<dbReference type="InterPro" id="IPR011096">
    <property type="entry name" value="FTP_domain"/>
</dbReference>
<dbReference type="EMBL" id="SRLN01000012">
    <property type="protein sequence ID" value="KAB0239926.1"/>
    <property type="molecule type" value="Genomic_DNA"/>
</dbReference>
<dbReference type="Pfam" id="PF07504">
    <property type="entry name" value="FTP"/>
    <property type="match status" value="1"/>
</dbReference>
<feature type="region of interest" description="Disordered" evidence="6">
    <location>
        <begin position="16"/>
        <end position="54"/>
    </location>
</feature>
<evidence type="ECO:0000256" key="3">
    <source>
        <dbReference type="ARBA" id="ARBA00022801"/>
    </source>
</evidence>
<organism evidence="8 9">
    <name type="scientific">Microcystis aeruginosa EAWAG127a</name>
    <dbReference type="NCBI Taxonomy" id="2529855"/>
    <lineage>
        <taxon>Bacteria</taxon>
        <taxon>Bacillati</taxon>
        <taxon>Cyanobacteriota</taxon>
        <taxon>Cyanophyceae</taxon>
        <taxon>Oscillatoriophycideae</taxon>
        <taxon>Chroococcales</taxon>
        <taxon>Microcystaceae</taxon>
        <taxon>Microcystis</taxon>
    </lineage>
</organism>
<evidence type="ECO:0000256" key="4">
    <source>
        <dbReference type="ARBA" id="ARBA00022833"/>
    </source>
</evidence>
<evidence type="ECO:0000313" key="9">
    <source>
        <dbReference type="Proteomes" id="UP000325636"/>
    </source>
</evidence>
<keyword evidence="5" id="KW-0482">Metalloprotease</keyword>
<dbReference type="GO" id="GO:0008237">
    <property type="term" value="F:metallopeptidase activity"/>
    <property type="evidence" value="ECO:0007669"/>
    <property type="project" value="UniProtKB-KW"/>
</dbReference>
<protein>
    <recommendedName>
        <fullName evidence="7">FTP domain-containing protein</fullName>
    </recommendedName>
</protein>